<comment type="caution">
    <text evidence="3">The sequence shown here is derived from an EMBL/GenBank/DDBJ whole genome shotgun (WGS) entry which is preliminary data.</text>
</comment>
<feature type="chain" id="PRO_5009582572" evidence="2">
    <location>
        <begin position="26"/>
        <end position="179"/>
    </location>
</feature>
<feature type="signal peptide" evidence="2">
    <location>
        <begin position="1"/>
        <end position="25"/>
    </location>
</feature>
<protein>
    <submittedName>
        <fullName evidence="3">Uncharacterized protein</fullName>
    </submittedName>
</protein>
<gene>
    <name evidence="3" type="ORF">A3C93_04600</name>
</gene>
<evidence type="ECO:0000313" key="4">
    <source>
        <dbReference type="Proteomes" id="UP000178636"/>
    </source>
</evidence>
<evidence type="ECO:0000313" key="3">
    <source>
        <dbReference type="EMBL" id="OGZ12433.1"/>
    </source>
</evidence>
<organism evidence="3 4">
    <name type="scientific">Candidatus Lloydbacteria bacterium RIFCSPHIGHO2_02_FULL_54_17</name>
    <dbReference type="NCBI Taxonomy" id="1798664"/>
    <lineage>
        <taxon>Bacteria</taxon>
        <taxon>Candidatus Lloydiibacteriota</taxon>
    </lineage>
</organism>
<evidence type="ECO:0000256" key="1">
    <source>
        <dbReference type="SAM" id="Coils"/>
    </source>
</evidence>
<sequence>MRAIGVLQKIIVLSAVLSTCGVSYARNESSGQMQMRLEAEELAKDATMLKKGDRGMVKSSYRGAYLRSIGTGVLGMGGGQFLNFRPVPKGKDDIFYCNLAPSEEVELVVKVDNDVVARVVNTKNPNGDCTHILMTQGEFVPLKRTYDEFARKKAEQEKRIKDTLERLKAARGAFASEGR</sequence>
<proteinExistence type="predicted"/>
<evidence type="ECO:0000256" key="2">
    <source>
        <dbReference type="SAM" id="SignalP"/>
    </source>
</evidence>
<accession>A0A1G2DFX1</accession>
<dbReference type="Proteomes" id="UP000178636">
    <property type="component" value="Unassembled WGS sequence"/>
</dbReference>
<reference evidence="3 4" key="1">
    <citation type="journal article" date="2016" name="Nat. Commun.">
        <title>Thousands of microbial genomes shed light on interconnected biogeochemical processes in an aquifer system.</title>
        <authorList>
            <person name="Anantharaman K."/>
            <person name="Brown C.T."/>
            <person name="Hug L.A."/>
            <person name="Sharon I."/>
            <person name="Castelle C.J."/>
            <person name="Probst A.J."/>
            <person name="Thomas B.C."/>
            <person name="Singh A."/>
            <person name="Wilkins M.J."/>
            <person name="Karaoz U."/>
            <person name="Brodie E.L."/>
            <person name="Williams K.H."/>
            <person name="Hubbard S.S."/>
            <person name="Banfield J.F."/>
        </authorList>
    </citation>
    <scope>NUCLEOTIDE SEQUENCE [LARGE SCALE GENOMIC DNA]</scope>
</reference>
<dbReference type="AlphaFoldDB" id="A0A1G2DFX1"/>
<feature type="coiled-coil region" evidence="1">
    <location>
        <begin position="146"/>
        <end position="173"/>
    </location>
</feature>
<keyword evidence="1" id="KW-0175">Coiled coil</keyword>
<name>A0A1G2DFX1_9BACT</name>
<dbReference type="STRING" id="1798664.A3C93_04600"/>
<dbReference type="EMBL" id="MHLO01000018">
    <property type="protein sequence ID" value="OGZ12433.1"/>
    <property type="molecule type" value="Genomic_DNA"/>
</dbReference>
<keyword evidence="2" id="KW-0732">Signal</keyword>